<comment type="subcellular location">
    <subcellularLocation>
        <location evidence="1">Cell membrane</location>
        <topology evidence="1">Multi-pass membrane protein</topology>
    </subcellularLocation>
</comment>
<evidence type="ECO:0000256" key="8">
    <source>
        <dbReference type="SAM" id="Phobius"/>
    </source>
</evidence>
<keyword evidence="5" id="KW-0133">Cell shape</keyword>
<dbReference type="Pfam" id="PF04093">
    <property type="entry name" value="MreD"/>
    <property type="match status" value="1"/>
</dbReference>
<feature type="transmembrane region" description="Helical" evidence="8">
    <location>
        <begin position="38"/>
        <end position="59"/>
    </location>
</feature>
<evidence type="ECO:0000313" key="9">
    <source>
        <dbReference type="EMBL" id="MBZ5963292.1"/>
    </source>
</evidence>
<feature type="transmembrane region" description="Helical" evidence="8">
    <location>
        <begin position="141"/>
        <end position="165"/>
    </location>
</feature>
<proteinExistence type="inferred from homology"/>
<evidence type="ECO:0000256" key="1">
    <source>
        <dbReference type="ARBA" id="ARBA00004651"/>
    </source>
</evidence>
<evidence type="ECO:0000256" key="6">
    <source>
        <dbReference type="ARBA" id="ARBA00022989"/>
    </source>
</evidence>
<comment type="caution">
    <text evidence="9">The sequence shown here is derived from an EMBL/GenBank/DDBJ whole genome shotgun (WGS) entry which is preliminary data.</text>
</comment>
<name>A0A9Q3SZ73_9LACO</name>
<evidence type="ECO:0000256" key="2">
    <source>
        <dbReference type="ARBA" id="ARBA00007776"/>
    </source>
</evidence>
<evidence type="ECO:0000256" key="7">
    <source>
        <dbReference type="ARBA" id="ARBA00023136"/>
    </source>
</evidence>
<dbReference type="RefSeq" id="WP_224144448.1">
    <property type="nucleotide sequence ID" value="NZ_CBCPIF010000001.1"/>
</dbReference>
<protein>
    <submittedName>
        <fullName evidence="9">Rod shape-determining protein MreD</fullName>
    </submittedName>
</protein>
<dbReference type="Proteomes" id="UP000752647">
    <property type="component" value="Unassembled WGS sequence"/>
</dbReference>
<dbReference type="AlphaFoldDB" id="A0A9Q3SZ73"/>
<dbReference type="InterPro" id="IPR007227">
    <property type="entry name" value="Cell_shape_determining_MreD"/>
</dbReference>
<feature type="transmembrane region" description="Helical" evidence="8">
    <location>
        <begin position="12"/>
        <end position="31"/>
    </location>
</feature>
<evidence type="ECO:0000256" key="4">
    <source>
        <dbReference type="ARBA" id="ARBA00022692"/>
    </source>
</evidence>
<dbReference type="GO" id="GO:0008360">
    <property type="term" value="P:regulation of cell shape"/>
    <property type="evidence" value="ECO:0007669"/>
    <property type="project" value="UniProtKB-KW"/>
</dbReference>
<dbReference type="GO" id="GO:0005886">
    <property type="term" value="C:plasma membrane"/>
    <property type="evidence" value="ECO:0007669"/>
    <property type="project" value="UniProtKB-SubCell"/>
</dbReference>
<feature type="transmembrane region" description="Helical" evidence="8">
    <location>
        <begin position="109"/>
        <end position="135"/>
    </location>
</feature>
<feature type="transmembrane region" description="Helical" evidence="8">
    <location>
        <begin position="65"/>
        <end position="97"/>
    </location>
</feature>
<accession>A0A9Q3SZ73</accession>
<evidence type="ECO:0000256" key="5">
    <source>
        <dbReference type="ARBA" id="ARBA00022960"/>
    </source>
</evidence>
<dbReference type="EMBL" id="JAHBFI010000020">
    <property type="protein sequence ID" value="MBZ5963292.1"/>
    <property type="molecule type" value="Genomic_DNA"/>
</dbReference>
<keyword evidence="6 8" id="KW-1133">Transmembrane helix</keyword>
<evidence type="ECO:0000256" key="3">
    <source>
        <dbReference type="ARBA" id="ARBA00022475"/>
    </source>
</evidence>
<gene>
    <name evidence="9" type="primary">mreD</name>
    <name evidence="9" type="ORF">KIJ12_09080</name>
</gene>
<dbReference type="NCBIfam" id="TIGR03426">
    <property type="entry name" value="shape_MreD"/>
    <property type="match status" value="1"/>
</dbReference>
<reference evidence="9" key="1">
    <citation type="submission" date="2021-05" db="EMBL/GenBank/DDBJ databases">
        <title>Pangenome of Leuconostoc gelidum warrants species status for Leuconostoc gelidum subsp. gasicomitatum.</title>
        <authorList>
            <person name="Johansson P."/>
            <person name="Sade E."/>
            <person name="Hultman J."/>
            <person name="Auvinen P."/>
            <person name="Bjorkroth J."/>
        </authorList>
    </citation>
    <scope>NUCLEOTIDE SEQUENCE</scope>
    <source>
        <strain evidence="9">A.21.4</strain>
    </source>
</reference>
<sequence length="175" mass="19951">MAFWQLTRLRVVYPVLLFFLLFVDGSLMAGMGGILTAFPWYILPTLTLVWLFYAIQFEVDKDMPFWLYVILIGILFDMYYTGIFGTYTLAFIVAVAVMKQLHKVLDERLLSGITIFLIGLIVYLVVTYGAGFIIGSANVSLGTFFVFEVLPTAILNIIVATICYYPTWSLFQFLK</sequence>
<evidence type="ECO:0000313" key="10">
    <source>
        <dbReference type="Proteomes" id="UP000752647"/>
    </source>
</evidence>
<keyword evidence="3" id="KW-1003">Cell membrane</keyword>
<comment type="similarity">
    <text evidence="2">Belongs to the MreD family.</text>
</comment>
<keyword evidence="7 8" id="KW-0472">Membrane</keyword>
<keyword evidence="4 8" id="KW-0812">Transmembrane</keyword>
<organism evidence="9 10">
    <name type="scientific">Leuconostoc gasicomitatum</name>
    <dbReference type="NCBI Taxonomy" id="115778"/>
    <lineage>
        <taxon>Bacteria</taxon>
        <taxon>Bacillati</taxon>
        <taxon>Bacillota</taxon>
        <taxon>Bacilli</taxon>
        <taxon>Lactobacillales</taxon>
        <taxon>Lactobacillaceae</taxon>
        <taxon>Leuconostoc</taxon>
        <taxon>Leuconostoc gelidum group</taxon>
    </lineage>
</organism>